<dbReference type="SUPFAM" id="SSF53335">
    <property type="entry name" value="S-adenosyl-L-methionine-dependent methyltransferases"/>
    <property type="match status" value="1"/>
</dbReference>
<evidence type="ECO:0000313" key="7">
    <source>
        <dbReference type="Proteomes" id="UP001272052"/>
    </source>
</evidence>
<reference evidence="6 7" key="1">
    <citation type="submission" date="2023-06" db="EMBL/GenBank/DDBJ databases">
        <title>Genome sequence of Methanimicrococcus sp. At1.</title>
        <authorList>
            <person name="Protasov E."/>
            <person name="Platt K."/>
            <person name="Poehlein A."/>
            <person name="Daniel R."/>
            <person name="Brune A."/>
        </authorList>
    </citation>
    <scope>NUCLEOTIDE SEQUENCE [LARGE SCALE GENOMIC DNA]</scope>
    <source>
        <strain evidence="6 7">At1</strain>
    </source>
</reference>
<dbReference type="Gene3D" id="3.30.300.110">
    <property type="entry name" value="Met-10+ protein-like domains"/>
    <property type="match status" value="1"/>
</dbReference>
<dbReference type="InterPro" id="IPR030867">
    <property type="entry name" value="TYW2_archaea"/>
</dbReference>
<evidence type="ECO:0000256" key="2">
    <source>
        <dbReference type="ARBA" id="ARBA00022691"/>
    </source>
</evidence>
<comment type="caution">
    <text evidence="6">The sequence shown here is derived from an EMBL/GenBank/DDBJ whole genome shotgun (WGS) entry which is preliminary data.</text>
</comment>
<name>A0ABU3VRV8_9EURY</name>
<dbReference type="HAMAP" id="MF_01922">
    <property type="entry name" value="TYW2_archaea"/>
    <property type="match status" value="1"/>
</dbReference>
<dbReference type="Gene3D" id="3.40.50.150">
    <property type="entry name" value="Vaccinia Virus protein VP39"/>
    <property type="match status" value="1"/>
</dbReference>
<dbReference type="Pfam" id="PF02475">
    <property type="entry name" value="TRM5-TYW2_MTfase"/>
    <property type="match status" value="1"/>
</dbReference>
<keyword evidence="2 4" id="KW-0949">S-adenosyl-L-methionine</keyword>
<dbReference type="RefSeq" id="WP_318786571.1">
    <property type="nucleotide sequence ID" value="NZ_JAWDKC010000033.1"/>
</dbReference>
<comment type="caution">
    <text evidence="4">Lacks conserved residue(s) required for the propagation of feature annotation.</text>
</comment>
<comment type="catalytic activity">
    <reaction evidence="4">
        <text>4-demethylwyosine(37) in tRNA(Phe) + S-adenosyl-L-methionine = 4-demethyl-7-[(3S)-3-amino-3-carboxypropyl]wyosine(37) in tRNA(Phe) + S-methyl-5'-thioadenosine + H(+)</text>
        <dbReference type="Rhea" id="RHEA:36355"/>
        <dbReference type="Rhea" id="RHEA-COMP:10164"/>
        <dbReference type="Rhea" id="RHEA-COMP:10378"/>
        <dbReference type="ChEBI" id="CHEBI:15378"/>
        <dbReference type="ChEBI" id="CHEBI:17509"/>
        <dbReference type="ChEBI" id="CHEBI:59789"/>
        <dbReference type="ChEBI" id="CHEBI:64315"/>
        <dbReference type="ChEBI" id="CHEBI:73550"/>
        <dbReference type="EC" id="2.5.1.114"/>
    </reaction>
</comment>
<comment type="function">
    <text evidence="4">S-adenosyl-L-methionine-dependent transferase that acts as a component of the wyosine derivatives biosynthesis pathway. Catalyzes the transfer of the alpha-amino-alpha-carboxypropyl (acp) group from S-adenosyl-L-methionine to 4-demethylwyosine (imG-14), forming 7-aminocarboxypropyl-demethylwyosine (wybutosine-86) at position 37 of tRNA(Phe).</text>
</comment>
<dbReference type="Pfam" id="PF25133">
    <property type="entry name" value="TYW2_N_2"/>
    <property type="match status" value="1"/>
</dbReference>
<comment type="subcellular location">
    <subcellularLocation>
        <location evidence="4">Cytoplasm</location>
    </subcellularLocation>
</comment>
<keyword evidence="7" id="KW-1185">Reference proteome</keyword>
<dbReference type="InterPro" id="IPR029063">
    <property type="entry name" value="SAM-dependent_MTases_sf"/>
</dbReference>
<feature type="binding site" evidence="4">
    <location>
        <position position="129"/>
    </location>
    <ligand>
        <name>S-adenosyl-L-methionine</name>
        <dbReference type="ChEBI" id="CHEBI:59789"/>
    </ligand>
</feature>
<evidence type="ECO:0000259" key="5">
    <source>
        <dbReference type="PROSITE" id="PS51684"/>
    </source>
</evidence>
<dbReference type="EC" id="2.5.1.114" evidence="4"/>
<evidence type="ECO:0000256" key="1">
    <source>
        <dbReference type="ARBA" id="ARBA00022679"/>
    </source>
</evidence>
<proteinExistence type="inferred from homology"/>
<dbReference type="PANTHER" id="PTHR23245">
    <property type="entry name" value="TRNA METHYLTRANSFERASE"/>
    <property type="match status" value="1"/>
</dbReference>
<keyword evidence="3 4" id="KW-0819">tRNA processing</keyword>
<accession>A0ABU3VRV8</accession>
<evidence type="ECO:0000256" key="4">
    <source>
        <dbReference type="HAMAP-Rule" id="MF_01922"/>
    </source>
</evidence>
<dbReference type="PANTHER" id="PTHR23245:SF41">
    <property type="entry name" value="TRNA(PHE) (4-DEMETHYLWYOSINE(37)-C(7)) AMINOCARBOXYPROPYLTRANSFERASE"/>
    <property type="match status" value="1"/>
</dbReference>
<organism evidence="6 7">
    <name type="scientific">Methanimicrococcus hacksteinii</name>
    <dbReference type="NCBI Taxonomy" id="3028293"/>
    <lineage>
        <taxon>Archaea</taxon>
        <taxon>Methanobacteriati</taxon>
        <taxon>Methanobacteriota</taxon>
        <taxon>Stenosarchaea group</taxon>
        <taxon>Methanomicrobia</taxon>
        <taxon>Methanosarcinales</taxon>
        <taxon>Methanosarcinaceae</taxon>
        <taxon>Methanimicrococcus</taxon>
    </lineage>
</organism>
<evidence type="ECO:0000313" key="6">
    <source>
        <dbReference type="EMBL" id="MDV0446132.1"/>
    </source>
</evidence>
<sequence>MTKPQKLRDFAKYYFSEFSDDAENAENAGLFLTDAEIEMLPANKQKIGDILIVSIPEALSHKKSEIGKLLLLMDSKARLVLNDGGISGQFRIPQREIIAARDGTDLSTETIHKENGCKFKLDTAQIMFSKGNLTEKKILTKSCNGETIIDMFAGIGYFSIPIAVHSNPSKILAVELNPVSYGYLCENIRLNGLESVIEPICGNCRTSTPVNIADRVLMGYVGTTHEYLETGIQAVKKEGGFLHYHETVHERDFPDRAAERIQNAAEKCGRKAVILESRKIKKYSPGVWHVVIDVKLK</sequence>
<dbReference type="CDD" id="cd02440">
    <property type="entry name" value="AdoMet_MTases"/>
    <property type="match status" value="1"/>
</dbReference>
<dbReference type="InterPro" id="IPR056744">
    <property type="entry name" value="TRM5/TYW2-like_N"/>
</dbReference>
<dbReference type="EMBL" id="JAWDKC010000033">
    <property type="protein sequence ID" value="MDV0446132.1"/>
    <property type="molecule type" value="Genomic_DNA"/>
</dbReference>
<gene>
    <name evidence="4" type="primary">taw2</name>
    <name evidence="6" type="ORF">MmiAt1_17480</name>
</gene>
<protein>
    <recommendedName>
        <fullName evidence="4">tRNA(Phe) (4-demethylwyosine(37)-C(7)) aminocarboxypropyltransferase</fullName>
        <ecNumber evidence="4">2.5.1.114</ecNumber>
    </recommendedName>
    <alternativeName>
        <fullName evidence="4">tRNA wyosine derivatives biosynthesis protein Taw2</fullName>
    </alternativeName>
</protein>
<dbReference type="PROSITE" id="PS51684">
    <property type="entry name" value="SAM_MT_TRM5_TYW2"/>
    <property type="match status" value="1"/>
</dbReference>
<feature type="binding site" evidence="4">
    <location>
        <position position="136"/>
    </location>
    <ligand>
        <name>S-adenosyl-L-methionine</name>
        <dbReference type="ChEBI" id="CHEBI:59789"/>
    </ligand>
</feature>
<comment type="similarity">
    <text evidence="4">Belongs to the class I-like SAM-binding methyltransferase superfamily. TRM5/TYW2 family.</text>
</comment>
<keyword evidence="4" id="KW-0963">Cytoplasm</keyword>
<dbReference type="InterPro" id="IPR030382">
    <property type="entry name" value="MeTrfase_TRM5/TYW2"/>
</dbReference>
<dbReference type="InterPro" id="IPR056743">
    <property type="entry name" value="TRM5-TYW2-like_MTfase"/>
</dbReference>
<evidence type="ECO:0000256" key="3">
    <source>
        <dbReference type="ARBA" id="ARBA00022694"/>
    </source>
</evidence>
<feature type="binding site" evidence="4">
    <location>
        <position position="175"/>
    </location>
    <ligand>
        <name>S-adenosyl-L-methionine</name>
        <dbReference type="ChEBI" id="CHEBI:59789"/>
    </ligand>
</feature>
<dbReference type="Proteomes" id="UP001272052">
    <property type="component" value="Unassembled WGS sequence"/>
</dbReference>
<feature type="domain" description="SAM-dependent methyltransferase TRM5/TYW2-type" evidence="5">
    <location>
        <begin position="44"/>
        <end position="297"/>
    </location>
</feature>
<keyword evidence="1 4" id="KW-0808">Transferase</keyword>